<comment type="caution">
    <text evidence="2">The sequence shown here is derived from an EMBL/GenBank/DDBJ whole genome shotgun (WGS) entry which is preliminary data.</text>
</comment>
<accession>A0ABV3XFX8</accession>
<dbReference type="Proteomes" id="UP001560045">
    <property type="component" value="Unassembled WGS sequence"/>
</dbReference>
<evidence type="ECO:0000313" key="3">
    <source>
        <dbReference type="Proteomes" id="UP001560045"/>
    </source>
</evidence>
<keyword evidence="3" id="KW-1185">Reference proteome</keyword>
<evidence type="ECO:0000313" key="2">
    <source>
        <dbReference type="EMBL" id="MEX5718596.1"/>
    </source>
</evidence>
<evidence type="ECO:0000256" key="1">
    <source>
        <dbReference type="SAM" id="MobiDB-lite"/>
    </source>
</evidence>
<dbReference type="EMBL" id="JBFNXQ010000023">
    <property type="protein sequence ID" value="MEX5718596.1"/>
    <property type="molecule type" value="Genomic_DNA"/>
</dbReference>
<reference evidence="2 3" key="1">
    <citation type="submission" date="2024-06" db="EMBL/GenBank/DDBJ databases">
        <title>Draft genome sequence of Geodermatophilus badlandi, a novel member of the Geodermatophilaceae isolated from badland sedimentary rocks in the Red desert, Wyoming, USA.</title>
        <authorList>
            <person name="Ben Tekaya S."/>
            <person name="Nouioui I."/>
            <person name="Flores G.M."/>
            <person name="Shaal M.N."/>
            <person name="Bredoire F."/>
            <person name="Basile F."/>
            <person name="Van Diepen L."/>
            <person name="Ward N.L."/>
        </authorList>
    </citation>
    <scope>NUCLEOTIDE SEQUENCE [LARGE SCALE GENOMIC DNA]</scope>
    <source>
        <strain evidence="2 3">WL48A</strain>
    </source>
</reference>
<protein>
    <recommendedName>
        <fullName evidence="4">Prevent-host-death family protein</fullName>
    </recommendedName>
</protein>
<dbReference type="RefSeq" id="WP_369205610.1">
    <property type="nucleotide sequence ID" value="NZ_JBFNXQ010000023.1"/>
</dbReference>
<gene>
    <name evidence="2" type="ORF">ABQ292_09495</name>
</gene>
<feature type="region of interest" description="Disordered" evidence="1">
    <location>
        <begin position="36"/>
        <end position="60"/>
    </location>
</feature>
<sequence>MQITVDGEPVAELGPIHEQRSRWTPMEVLAARLTRTQADPAPREELRAPTGDTDELGPIC</sequence>
<proteinExistence type="predicted"/>
<name>A0ABV3XFX8_9ACTN</name>
<evidence type="ECO:0008006" key="4">
    <source>
        <dbReference type="Google" id="ProtNLM"/>
    </source>
</evidence>
<organism evidence="2 3">
    <name type="scientific">Geodermatophilus maliterrae</name>
    <dbReference type="NCBI Taxonomy" id="3162531"/>
    <lineage>
        <taxon>Bacteria</taxon>
        <taxon>Bacillati</taxon>
        <taxon>Actinomycetota</taxon>
        <taxon>Actinomycetes</taxon>
        <taxon>Geodermatophilales</taxon>
        <taxon>Geodermatophilaceae</taxon>
        <taxon>Geodermatophilus</taxon>
    </lineage>
</organism>